<dbReference type="GO" id="GO:0005634">
    <property type="term" value="C:nucleus"/>
    <property type="evidence" value="ECO:0007669"/>
    <property type="project" value="UniProtKB-SubCell"/>
</dbReference>
<comment type="caution">
    <text evidence="6">The sequence shown here is derived from an EMBL/GenBank/DDBJ whole genome shotgun (WGS) entry which is preliminary data.</text>
</comment>
<dbReference type="PANTHER" id="PTHR34269">
    <property type="entry name" value="TRANSCRIPTION FACTOR B3-DOMAIN FAMILY-RELATED"/>
    <property type="match status" value="1"/>
</dbReference>
<keyword evidence="3" id="KW-0238">DNA-binding</keyword>
<proteinExistence type="predicted"/>
<reference evidence="6" key="1">
    <citation type="submission" date="2019-10" db="EMBL/GenBank/DDBJ databases">
        <authorList>
            <person name="Zhang R."/>
            <person name="Pan Y."/>
            <person name="Wang J."/>
            <person name="Ma R."/>
            <person name="Yu S."/>
        </authorList>
    </citation>
    <scope>NUCLEOTIDE SEQUENCE</scope>
    <source>
        <strain evidence="6">LA-IB0</strain>
        <tissue evidence="6">Leaf</tissue>
    </source>
</reference>
<evidence type="ECO:0000256" key="3">
    <source>
        <dbReference type="ARBA" id="ARBA00023125"/>
    </source>
</evidence>
<keyword evidence="4" id="KW-0804">Transcription</keyword>
<dbReference type="InterPro" id="IPR051442">
    <property type="entry name" value="B3_domain"/>
</dbReference>
<gene>
    <name evidence="6" type="ORF">BUALT_Bualt13G0052800</name>
</gene>
<evidence type="ECO:0000313" key="7">
    <source>
        <dbReference type="Proteomes" id="UP000826271"/>
    </source>
</evidence>
<keyword evidence="7" id="KW-1185">Reference proteome</keyword>
<dbReference type="CDD" id="cd10017">
    <property type="entry name" value="B3_DNA"/>
    <property type="match status" value="1"/>
</dbReference>
<dbReference type="EMBL" id="WHWC01000013">
    <property type="protein sequence ID" value="KAG8371111.1"/>
    <property type="molecule type" value="Genomic_DNA"/>
</dbReference>
<evidence type="ECO:0000256" key="1">
    <source>
        <dbReference type="ARBA" id="ARBA00004123"/>
    </source>
</evidence>
<dbReference type="Proteomes" id="UP000826271">
    <property type="component" value="Unassembled WGS sequence"/>
</dbReference>
<protein>
    <recommendedName>
        <fullName evidence="8">B3 domain-containing protein</fullName>
    </recommendedName>
</protein>
<name>A0AAV6WJ28_9LAMI</name>
<evidence type="ECO:0000256" key="5">
    <source>
        <dbReference type="ARBA" id="ARBA00023242"/>
    </source>
</evidence>
<accession>A0AAV6WJ28</accession>
<evidence type="ECO:0000256" key="4">
    <source>
        <dbReference type="ARBA" id="ARBA00023163"/>
    </source>
</evidence>
<dbReference type="AlphaFoldDB" id="A0AAV6WJ28"/>
<dbReference type="SUPFAM" id="SSF101936">
    <property type="entry name" value="DNA-binding pseudobarrel domain"/>
    <property type="match status" value="1"/>
</dbReference>
<dbReference type="InterPro" id="IPR015300">
    <property type="entry name" value="DNA-bd_pseudobarrel_sf"/>
</dbReference>
<keyword evidence="2" id="KW-0805">Transcription regulation</keyword>
<evidence type="ECO:0000313" key="6">
    <source>
        <dbReference type="EMBL" id="KAG8371111.1"/>
    </source>
</evidence>
<dbReference type="InterPro" id="IPR003340">
    <property type="entry name" value="B3_DNA-bd"/>
</dbReference>
<evidence type="ECO:0000256" key="2">
    <source>
        <dbReference type="ARBA" id="ARBA00023015"/>
    </source>
</evidence>
<organism evidence="6 7">
    <name type="scientific">Buddleja alternifolia</name>
    <dbReference type="NCBI Taxonomy" id="168488"/>
    <lineage>
        <taxon>Eukaryota</taxon>
        <taxon>Viridiplantae</taxon>
        <taxon>Streptophyta</taxon>
        <taxon>Embryophyta</taxon>
        <taxon>Tracheophyta</taxon>
        <taxon>Spermatophyta</taxon>
        <taxon>Magnoliopsida</taxon>
        <taxon>eudicotyledons</taxon>
        <taxon>Gunneridae</taxon>
        <taxon>Pentapetalae</taxon>
        <taxon>asterids</taxon>
        <taxon>lamiids</taxon>
        <taxon>Lamiales</taxon>
        <taxon>Scrophulariaceae</taxon>
        <taxon>Buddlejeae</taxon>
        <taxon>Buddleja</taxon>
    </lineage>
</organism>
<dbReference type="Gene3D" id="2.40.330.10">
    <property type="entry name" value="DNA-binding pseudobarrel domain"/>
    <property type="match status" value="1"/>
</dbReference>
<dbReference type="GO" id="GO:0003677">
    <property type="term" value="F:DNA binding"/>
    <property type="evidence" value="ECO:0007669"/>
    <property type="project" value="UniProtKB-KW"/>
</dbReference>
<keyword evidence="5" id="KW-0539">Nucleus</keyword>
<dbReference type="PANTHER" id="PTHR34269:SF11">
    <property type="entry name" value="B3 DOMAIN PROTEIN"/>
    <property type="match status" value="1"/>
</dbReference>
<comment type="subcellular location">
    <subcellularLocation>
        <location evidence="1">Nucleus</location>
    </subcellularLocation>
</comment>
<sequence>MATNIHLCMSTFSCPSCSLSLSTSHASQKHKENSPVPSIASTENITLITDEYDQKDDDRTRKIPELIDFGSSSPKTYDEKKITDEQEPELHEIAVELELSIGLLNKKPPMNEKTNMAHPRDEDLDLTIGPRTGPITEIEALVPVDVHDQEALLDDHWKIRKVLTKSDVDSSSRLLLGKVRVREHILPHLIRNGAVLVETEGAEIPIWDVDTRSEHVLVLKTWKTKSYVLKKNWTKDFVNRRSLKENHEIGLRWDDRNSRLEFTLFNGD</sequence>
<evidence type="ECO:0008006" key="8">
    <source>
        <dbReference type="Google" id="ProtNLM"/>
    </source>
</evidence>